<keyword evidence="3" id="KW-0732">Signal</keyword>
<dbReference type="Proteomes" id="UP001589854">
    <property type="component" value="Unassembled WGS sequence"/>
</dbReference>
<dbReference type="PROSITE" id="PS51352">
    <property type="entry name" value="THIOREDOXIN_2"/>
    <property type="match status" value="1"/>
</dbReference>
<dbReference type="PROSITE" id="PS51257">
    <property type="entry name" value="PROKAR_LIPOPROTEIN"/>
    <property type="match status" value="1"/>
</dbReference>
<accession>A0ABV6GE86</accession>
<dbReference type="InterPro" id="IPR003782">
    <property type="entry name" value="SCO1/SenC"/>
</dbReference>
<comment type="caution">
    <text evidence="5">The sequence shown here is derived from an EMBL/GenBank/DDBJ whole genome shotgun (WGS) entry which is preliminary data.</text>
</comment>
<evidence type="ECO:0000313" key="6">
    <source>
        <dbReference type="Proteomes" id="UP001589854"/>
    </source>
</evidence>
<sequence>MKKLILALFLTVFLTACGQSVNLEEHFSLSGQVEPLQAVNQDGESVKTADYKDSVWLAAFIFTNCDTVCSPMTAHMAKLQQQIKDKNLDVNMVSFSVDPDNDTKAVVKTFGEQFGADFTNWDFLTGYDQAEIETFSNKGFMAPAAKVEGSSQFVHSTNIYLIKGNTILEQYDGVSDVPYDKIIEDIKLLN</sequence>
<organism evidence="5 6">
    <name type="scientific">Metabacillus herbersteinensis</name>
    <dbReference type="NCBI Taxonomy" id="283816"/>
    <lineage>
        <taxon>Bacteria</taxon>
        <taxon>Bacillati</taxon>
        <taxon>Bacillota</taxon>
        <taxon>Bacilli</taxon>
        <taxon>Bacillales</taxon>
        <taxon>Bacillaceae</taxon>
        <taxon>Metabacillus</taxon>
    </lineage>
</organism>
<dbReference type="SUPFAM" id="SSF52833">
    <property type="entry name" value="Thioredoxin-like"/>
    <property type="match status" value="1"/>
</dbReference>
<feature type="chain" id="PRO_5045258159" evidence="3">
    <location>
        <begin position="19"/>
        <end position="190"/>
    </location>
</feature>
<evidence type="ECO:0000256" key="3">
    <source>
        <dbReference type="SAM" id="SignalP"/>
    </source>
</evidence>
<proteinExistence type="inferred from homology"/>
<dbReference type="RefSeq" id="WP_378933615.1">
    <property type="nucleotide sequence ID" value="NZ_JBHLVO010000007.1"/>
</dbReference>
<evidence type="ECO:0000259" key="4">
    <source>
        <dbReference type="PROSITE" id="PS51352"/>
    </source>
</evidence>
<evidence type="ECO:0000256" key="1">
    <source>
        <dbReference type="ARBA" id="ARBA00010996"/>
    </source>
</evidence>
<dbReference type="PANTHER" id="PTHR12151">
    <property type="entry name" value="ELECTRON TRANSPORT PROTIN SCO1/SENC FAMILY MEMBER"/>
    <property type="match status" value="1"/>
</dbReference>
<feature type="signal peptide" evidence="3">
    <location>
        <begin position="1"/>
        <end position="18"/>
    </location>
</feature>
<dbReference type="CDD" id="cd02968">
    <property type="entry name" value="SCO"/>
    <property type="match status" value="1"/>
</dbReference>
<comment type="similarity">
    <text evidence="1">Belongs to the SCO1/2 family.</text>
</comment>
<dbReference type="PANTHER" id="PTHR12151:SF25">
    <property type="entry name" value="LINALOOL DEHYDRATASE_ISOMERASE DOMAIN-CONTAINING PROTEIN"/>
    <property type="match status" value="1"/>
</dbReference>
<dbReference type="EMBL" id="JBHLVO010000007">
    <property type="protein sequence ID" value="MFC0271889.1"/>
    <property type="molecule type" value="Genomic_DNA"/>
</dbReference>
<name>A0ABV6GE86_9BACI</name>
<gene>
    <name evidence="5" type="ORF">ACFFIX_10545</name>
</gene>
<reference evidence="5 6" key="1">
    <citation type="submission" date="2024-09" db="EMBL/GenBank/DDBJ databases">
        <authorList>
            <person name="Sun Q."/>
            <person name="Mori K."/>
        </authorList>
    </citation>
    <scope>NUCLEOTIDE SEQUENCE [LARGE SCALE GENOMIC DNA]</scope>
    <source>
        <strain evidence="5 6">CCM 7228</strain>
    </source>
</reference>
<dbReference type="InterPro" id="IPR036249">
    <property type="entry name" value="Thioredoxin-like_sf"/>
</dbReference>
<evidence type="ECO:0000313" key="5">
    <source>
        <dbReference type="EMBL" id="MFC0271889.1"/>
    </source>
</evidence>
<dbReference type="Pfam" id="PF02630">
    <property type="entry name" value="SCO1-SenC"/>
    <property type="match status" value="1"/>
</dbReference>
<protein>
    <submittedName>
        <fullName evidence="5">SCO family protein</fullName>
    </submittedName>
</protein>
<keyword evidence="6" id="KW-1185">Reference proteome</keyword>
<dbReference type="InterPro" id="IPR013766">
    <property type="entry name" value="Thioredoxin_domain"/>
</dbReference>
<keyword evidence="2" id="KW-0186">Copper</keyword>
<feature type="domain" description="Thioredoxin" evidence="4">
    <location>
        <begin position="27"/>
        <end position="190"/>
    </location>
</feature>
<dbReference type="Gene3D" id="3.40.30.10">
    <property type="entry name" value="Glutaredoxin"/>
    <property type="match status" value="1"/>
</dbReference>
<evidence type="ECO:0000256" key="2">
    <source>
        <dbReference type="ARBA" id="ARBA00023008"/>
    </source>
</evidence>